<evidence type="ECO:0000256" key="3">
    <source>
        <dbReference type="ARBA" id="ARBA00022448"/>
    </source>
</evidence>
<comment type="similarity">
    <text evidence="2">Belongs to the cytochrome ubiquinol oxidase subunit 2 family.</text>
</comment>
<accession>A0A4Q9RE82</accession>
<protein>
    <submittedName>
        <fullName evidence="13">Cytochrome d ubiquinol oxidase subunit II</fullName>
    </submittedName>
</protein>
<dbReference type="PANTHER" id="PTHR43141">
    <property type="entry name" value="CYTOCHROME BD2 SUBUNIT II"/>
    <property type="match status" value="1"/>
</dbReference>
<name>A0A4Q9RE82_9GAMM</name>
<dbReference type="NCBIfam" id="TIGR00203">
    <property type="entry name" value="cydB"/>
    <property type="match status" value="1"/>
</dbReference>
<evidence type="ECO:0000256" key="6">
    <source>
        <dbReference type="ARBA" id="ARBA00022692"/>
    </source>
</evidence>
<dbReference type="EMBL" id="QJUP01000003">
    <property type="protein sequence ID" value="TBU98933.1"/>
    <property type="molecule type" value="Genomic_DNA"/>
</dbReference>
<evidence type="ECO:0000256" key="12">
    <source>
        <dbReference type="SAM" id="Phobius"/>
    </source>
</evidence>
<evidence type="ECO:0000256" key="9">
    <source>
        <dbReference type="ARBA" id="ARBA00022989"/>
    </source>
</evidence>
<feature type="transmembrane region" description="Helical" evidence="12">
    <location>
        <begin position="263"/>
        <end position="282"/>
    </location>
</feature>
<comment type="subcellular location">
    <subcellularLocation>
        <location evidence="1">Cell membrane</location>
        <topology evidence="1">Multi-pass membrane protein</topology>
    </subcellularLocation>
</comment>
<proteinExistence type="inferred from homology"/>
<evidence type="ECO:0000256" key="8">
    <source>
        <dbReference type="ARBA" id="ARBA00022982"/>
    </source>
</evidence>
<evidence type="ECO:0000256" key="1">
    <source>
        <dbReference type="ARBA" id="ARBA00004651"/>
    </source>
</evidence>
<keyword evidence="9 12" id="KW-1133">Transmembrane helix</keyword>
<keyword evidence="8" id="KW-0249">Electron transport</keyword>
<feature type="transmembrane region" description="Helical" evidence="12">
    <location>
        <begin position="161"/>
        <end position="182"/>
    </location>
</feature>
<keyword evidence="14" id="KW-1185">Reference proteome</keyword>
<feature type="transmembrane region" description="Helical" evidence="12">
    <location>
        <begin position="294"/>
        <end position="316"/>
    </location>
</feature>
<keyword evidence="3" id="KW-0813">Transport</keyword>
<dbReference type="GO" id="GO:0016682">
    <property type="term" value="F:oxidoreductase activity, acting on diphenols and related substances as donors, oxygen as acceptor"/>
    <property type="evidence" value="ECO:0007669"/>
    <property type="project" value="TreeGrafter"/>
</dbReference>
<feature type="transmembrane region" description="Helical" evidence="12">
    <location>
        <begin position="12"/>
        <end position="40"/>
    </location>
</feature>
<feature type="transmembrane region" description="Helical" evidence="12">
    <location>
        <begin position="118"/>
        <end position="141"/>
    </location>
</feature>
<dbReference type="PANTHER" id="PTHR43141:SF5">
    <property type="entry name" value="CYTOCHROME BD-I UBIQUINOL OXIDASE SUBUNIT 2"/>
    <property type="match status" value="1"/>
</dbReference>
<dbReference type="AlphaFoldDB" id="A0A4Q9RE82"/>
<organism evidence="13 14">
    <name type="scientific">Stutzerimonas kirkiae</name>
    <dbReference type="NCBI Taxonomy" id="2211392"/>
    <lineage>
        <taxon>Bacteria</taxon>
        <taxon>Pseudomonadati</taxon>
        <taxon>Pseudomonadota</taxon>
        <taxon>Gammaproteobacteria</taxon>
        <taxon>Pseudomonadales</taxon>
        <taxon>Pseudomonadaceae</taxon>
        <taxon>Stutzerimonas</taxon>
    </lineage>
</organism>
<feature type="transmembrane region" description="Helical" evidence="12">
    <location>
        <begin position="203"/>
        <end position="224"/>
    </location>
</feature>
<dbReference type="GO" id="GO:0009055">
    <property type="term" value="F:electron transfer activity"/>
    <property type="evidence" value="ECO:0007669"/>
    <property type="project" value="TreeGrafter"/>
</dbReference>
<evidence type="ECO:0000313" key="14">
    <source>
        <dbReference type="Proteomes" id="UP000292639"/>
    </source>
</evidence>
<evidence type="ECO:0000256" key="2">
    <source>
        <dbReference type="ARBA" id="ARBA00007543"/>
    </source>
</evidence>
<reference evidence="13 14" key="1">
    <citation type="submission" date="2018-06" db="EMBL/GenBank/DDBJ databases">
        <title>Three novel Pseudomonas species isolated from symptomatic oak.</title>
        <authorList>
            <person name="Bueno-Gonzalez V."/>
            <person name="Brady C."/>
        </authorList>
    </citation>
    <scope>NUCLEOTIDE SEQUENCE [LARGE SCALE GENOMIC DNA]</scope>
    <source>
        <strain evidence="13 14">P17C</strain>
    </source>
</reference>
<feature type="transmembrane region" description="Helical" evidence="12">
    <location>
        <begin position="336"/>
        <end position="358"/>
    </location>
</feature>
<keyword evidence="4" id="KW-1003">Cell membrane</keyword>
<evidence type="ECO:0000256" key="10">
    <source>
        <dbReference type="ARBA" id="ARBA00023004"/>
    </source>
</evidence>
<dbReference type="Proteomes" id="UP000292639">
    <property type="component" value="Unassembled WGS sequence"/>
</dbReference>
<dbReference type="PIRSF" id="PIRSF000267">
    <property type="entry name" value="Cyt_oxidse_sub2"/>
    <property type="match status" value="1"/>
</dbReference>
<keyword evidence="11 12" id="KW-0472">Membrane</keyword>
<keyword evidence="10" id="KW-0408">Iron</keyword>
<dbReference type="Pfam" id="PF02322">
    <property type="entry name" value="Cyt_bd_oxida_II"/>
    <property type="match status" value="1"/>
</dbReference>
<evidence type="ECO:0000256" key="11">
    <source>
        <dbReference type="ARBA" id="ARBA00023136"/>
    </source>
</evidence>
<evidence type="ECO:0000256" key="7">
    <source>
        <dbReference type="ARBA" id="ARBA00022723"/>
    </source>
</evidence>
<evidence type="ECO:0000256" key="5">
    <source>
        <dbReference type="ARBA" id="ARBA00022617"/>
    </source>
</evidence>
<keyword evidence="5" id="KW-0349">Heme</keyword>
<keyword evidence="6 12" id="KW-0812">Transmembrane</keyword>
<dbReference type="GO" id="GO:0019646">
    <property type="term" value="P:aerobic electron transport chain"/>
    <property type="evidence" value="ECO:0007669"/>
    <property type="project" value="TreeGrafter"/>
</dbReference>
<dbReference type="GO" id="GO:0005886">
    <property type="term" value="C:plasma membrane"/>
    <property type="evidence" value="ECO:0007669"/>
    <property type="project" value="UniProtKB-SubCell"/>
</dbReference>
<sequence length="390" mass="42816">MLDYESLKLIWWVLIGVLLIGFALTDGFDMGAMALMSFVARSDDERRVAINTIAPHWDGNQVWFITAGGALFAAWPMVYAIAFSGLYWAMLLVLFALFCRPVGFDYRSKVADPRWRNAWDWALFAGGAVPALLFGVAFGNLFLGLPFQLDGMMRSTYHGTFFTLLHPFALLCGLASLSMLCAHGGAWLMMRTEAALHERASRATHLCALVYLLAFSTAGLWLVMGIDGFSVVLSADAGTALNPLRDKQVSPGNGGWLDNYTQYPIMLAAPIAGFLGAFMTHIASRTRHGATSFIGTALMITGSICTAGFALFPFVFPSSVDPASSLTLWDAVSSYKTLGIMFIVACIFVPLILAYTLWSYIKMWGRIRVEHLRTLDPDSTRNALERPPQA</sequence>
<comment type="caution">
    <text evidence="13">The sequence shown here is derived from an EMBL/GenBank/DDBJ whole genome shotgun (WGS) entry which is preliminary data.</text>
</comment>
<dbReference type="InterPro" id="IPR003317">
    <property type="entry name" value="Cyt-d_oxidase_su2"/>
</dbReference>
<dbReference type="GO" id="GO:0046872">
    <property type="term" value="F:metal ion binding"/>
    <property type="evidence" value="ECO:0007669"/>
    <property type="project" value="UniProtKB-KW"/>
</dbReference>
<dbReference type="RefSeq" id="WP_131184922.1">
    <property type="nucleotide sequence ID" value="NZ_QJUO01000019.1"/>
</dbReference>
<keyword evidence="7" id="KW-0479">Metal-binding</keyword>
<feature type="transmembrane region" description="Helical" evidence="12">
    <location>
        <begin position="87"/>
        <end position="106"/>
    </location>
</feature>
<dbReference type="GO" id="GO:0070069">
    <property type="term" value="C:cytochrome complex"/>
    <property type="evidence" value="ECO:0007669"/>
    <property type="project" value="TreeGrafter"/>
</dbReference>
<evidence type="ECO:0000256" key="4">
    <source>
        <dbReference type="ARBA" id="ARBA00022475"/>
    </source>
</evidence>
<evidence type="ECO:0000313" key="13">
    <source>
        <dbReference type="EMBL" id="TBU98933.1"/>
    </source>
</evidence>
<gene>
    <name evidence="13" type="primary">cydB</name>
    <name evidence="13" type="ORF">DNJ96_04295</name>
</gene>